<comment type="similarity">
    <text evidence="1">Belongs to the GASA family.</text>
</comment>
<dbReference type="EMBL" id="JAXUIC010000002">
    <property type="protein sequence ID" value="KAK4601491.1"/>
    <property type="molecule type" value="Genomic_DNA"/>
</dbReference>
<comment type="caution">
    <text evidence="3">The sequence shown here is derived from an EMBL/GenBank/DDBJ whole genome shotgun (WGS) entry which is preliminary data.</text>
</comment>
<dbReference type="Pfam" id="PF02704">
    <property type="entry name" value="GASA"/>
    <property type="match status" value="1"/>
</dbReference>
<keyword evidence="2" id="KW-0732">Signal</keyword>
<dbReference type="PANTHER" id="PTHR23201">
    <property type="entry name" value="EXTENSIN, PROLINE-RICH PROTEIN"/>
    <property type="match status" value="1"/>
</dbReference>
<evidence type="ECO:0000313" key="4">
    <source>
        <dbReference type="Proteomes" id="UP001324115"/>
    </source>
</evidence>
<proteinExistence type="inferred from homology"/>
<evidence type="ECO:0000256" key="1">
    <source>
        <dbReference type="ARBA" id="ARBA00010582"/>
    </source>
</evidence>
<feature type="chain" id="PRO_5042998662" evidence="2">
    <location>
        <begin position="26"/>
        <end position="96"/>
    </location>
</feature>
<dbReference type="PANTHER" id="PTHR23201:SF12">
    <property type="entry name" value="OS05G0432200 PROTEIN"/>
    <property type="match status" value="1"/>
</dbReference>
<feature type="signal peptide" evidence="2">
    <location>
        <begin position="1"/>
        <end position="25"/>
    </location>
</feature>
<evidence type="ECO:0000256" key="2">
    <source>
        <dbReference type="SAM" id="SignalP"/>
    </source>
</evidence>
<keyword evidence="4" id="KW-1185">Reference proteome</keyword>
<reference evidence="3 4" key="1">
    <citation type="journal article" date="2023" name="G3 (Bethesda)">
        <title>A haplotype-resolved chromosome-scale genome for Quercus rubra L. provides insights into the genetics of adaptive traits for red oak species.</title>
        <authorList>
            <person name="Kapoor B."/>
            <person name="Jenkins J."/>
            <person name="Schmutz J."/>
            <person name="Zhebentyayeva T."/>
            <person name="Kuelheim C."/>
            <person name="Coggeshall M."/>
            <person name="Heim C."/>
            <person name="Lasky J.R."/>
            <person name="Leites L."/>
            <person name="Islam-Faridi N."/>
            <person name="Romero-Severson J."/>
            <person name="DeLeo V.L."/>
            <person name="Lucas S.M."/>
            <person name="Lazic D."/>
            <person name="Gailing O."/>
            <person name="Carlson J."/>
            <person name="Staton M."/>
        </authorList>
    </citation>
    <scope>NUCLEOTIDE SEQUENCE [LARGE SCALE GENOMIC DNA]</scope>
    <source>
        <strain evidence="3">Pseudo-F2</strain>
    </source>
</reference>
<dbReference type="Proteomes" id="UP001324115">
    <property type="component" value="Unassembled WGS sequence"/>
</dbReference>
<dbReference type="AlphaFoldDB" id="A0AAN7G204"/>
<sequence>MARTNIALVLTILFFVLMPEWEIFGGPQFMVEAGHINCGARCGYRCSKSSRHKMCVRACNTCCQRCHCVPPGTSGNYEKCPCYWHMKTHGGRRKCP</sequence>
<accession>A0AAN7G204</accession>
<dbReference type="InterPro" id="IPR003854">
    <property type="entry name" value="GASA"/>
</dbReference>
<name>A0AAN7G204_QUERU</name>
<gene>
    <name evidence="3" type="ORF">RGQ29_010880</name>
</gene>
<organism evidence="3 4">
    <name type="scientific">Quercus rubra</name>
    <name type="common">Northern red oak</name>
    <name type="synonym">Quercus borealis</name>
    <dbReference type="NCBI Taxonomy" id="3512"/>
    <lineage>
        <taxon>Eukaryota</taxon>
        <taxon>Viridiplantae</taxon>
        <taxon>Streptophyta</taxon>
        <taxon>Embryophyta</taxon>
        <taxon>Tracheophyta</taxon>
        <taxon>Spermatophyta</taxon>
        <taxon>Magnoliopsida</taxon>
        <taxon>eudicotyledons</taxon>
        <taxon>Gunneridae</taxon>
        <taxon>Pentapetalae</taxon>
        <taxon>rosids</taxon>
        <taxon>fabids</taxon>
        <taxon>Fagales</taxon>
        <taxon>Fagaceae</taxon>
        <taxon>Quercus</taxon>
    </lineage>
</organism>
<evidence type="ECO:0000313" key="3">
    <source>
        <dbReference type="EMBL" id="KAK4601491.1"/>
    </source>
</evidence>
<protein>
    <submittedName>
        <fullName evidence="3">Uncharacterized protein</fullName>
    </submittedName>
</protein>